<sequence>MPDKGTLKCYLTLNPPSPSVGADCSGIVIGNSYCVEVNFGLPRSATRRPSNTTTTTASSVTTATRNVKPSPTQLGLTADCTHFYFAVADDSFEGILAKFGTFTFADFYCWNPAVAPSCDTLWASTWYCVGCHYDQSHDNDNGPEGSLSNNTGVVAGCRRWHLAGSGDDYASVVGRYDTFPLAQLYD</sequence>
<organism evidence="7 8">
    <name type="scientific">Colletotrichum spaethianum</name>
    <dbReference type="NCBI Taxonomy" id="700344"/>
    <lineage>
        <taxon>Eukaryota</taxon>
        <taxon>Fungi</taxon>
        <taxon>Dikarya</taxon>
        <taxon>Ascomycota</taxon>
        <taxon>Pezizomycotina</taxon>
        <taxon>Sordariomycetes</taxon>
        <taxon>Hypocreomycetidae</taxon>
        <taxon>Glomerellales</taxon>
        <taxon>Glomerellaceae</taxon>
        <taxon>Colletotrichum</taxon>
        <taxon>Colletotrichum spaethianum species complex</taxon>
    </lineage>
</organism>
<dbReference type="GO" id="GO:0008061">
    <property type="term" value="F:chitin binding"/>
    <property type="evidence" value="ECO:0007669"/>
    <property type="project" value="UniProtKB-KW"/>
</dbReference>
<dbReference type="PANTHER" id="PTHR34997:SF2">
    <property type="entry name" value="LYSM DOMAIN-CONTAINING PROTEIN-RELATED"/>
    <property type="match status" value="1"/>
</dbReference>
<dbReference type="GeneID" id="73332980"/>
<protein>
    <submittedName>
        <fullName evidence="7">LysM domain-containing protein</fullName>
    </submittedName>
</protein>
<comment type="caution">
    <text evidence="7">The sequence shown here is derived from an EMBL/GenBank/DDBJ whole genome shotgun (WGS) entry which is preliminary data.</text>
</comment>
<reference evidence="7 8" key="1">
    <citation type="submission" date="2022-03" db="EMBL/GenBank/DDBJ databases">
        <title>Genome data of Colletotrichum spp.</title>
        <authorList>
            <person name="Utami Y.D."/>
            <person name="Hiruma K."/>
        </authorList>
    </citation>
    <scope>NUCLEOTIDE SEQUENCE [LARGE SCALE GENOMIC DNA]</scope>
    <source>
        <strain evidence="7 8">MAFF 239500</strain>
    </source>
</reference>
<keyword evidence="3" id="KW-0843">Virulence</keyword>
<accession>A0AA37PGW7</accession>
<evidence type="ECO:0000313" key="7">
    <source>
        <dbReference type="EMBL" id="GKT51997.1"/>
    </source>
</evidence>
<proteinExistence type="inferred from homology"/>
<feature type="compositionally biased region" description="Low complexity" evidence="5">
    <location>
        <begin position="45"/>
        <end position="67"/>
    </location>
</feature>
<dbReference type="Gene3D" id="3.10.350.10">
    <property type="entry name" value="LysM domain"/>
    <property type="match status" value="1"/>
</dbReference>
<dbReference type="InterPro" id="IPR018392">
    <property type="entry name" value="LysM"/>
</dbReference>
<dbReference type="RefSeq" id="XP_049134347.1">
    <property type="nucleotide sequence ID" value="XM_049278390.1"/>
</dbReference>
<evidence type="ECO:0000256" key="2">
    <source>
        <dbReference type="ARBA" id="ARBA00022729"/>
    </source>
</evidence>
<evidence type="ECO:0000313" key="8">
    <source>
        <dbReference type="Proteomes" id="UP001055115"/>
    </source>
</evidence>
<evidence type="ECO:0000259" key="6">
    <source>
        <dbReference type="PROSITE" id="PS51782"/>
    </source>
</evidence>
<dbReference type="AlphaFoldDB" id="A0AA37PGW7"/>
<evidence type="ECO:0000256" key="5">
    <source>
        <dbReference type="SAM" id="MobiDB-lite"/>
    </source>
</evidence>
<evidence type="ECO:0000256" key="4">
    <source>
        <dbReference type="ARBA" id="ARBA00044955"/>
    </source>
</evidence>
<comment type="similarity">
    <text evidence="4">Belongs to the secreted LysM effector family.</text>
</comment>
<dbReference type="InterPro" id="IPR052210">
    <property type="entry name" value="LysM1-like"/>
</dbReference>
<gene>
    <name evidence="7" type="ORF">ColSpa_12178</name>
</gene>
<dbReference type="PROSITE" id="PS51782">
    <property type="entry name" value="LYSM"/>
    <property type="match status" value="1"/>
</dbReference>
<dbReference type="Proteomes" id="UP001055115">
    <property type="component" value="Unassembled WGS sequence"/>
</dbReference>
<keyword evidence="1" id="KW-0147">Chitin-binding</keyword>
<evidence type="ECO:0000256" key="3">
    <source>
        <dbReference type="ARBA" id="ARBA00023026"/>
    </source>
</evidence>
<dbReference type="EMBL" id="BQXU01000058">
    <property type="protein sequence ID" value="GKT51997.1"/>
    <property type="molecule type" value="Genomic_DNA"/>
</dbReference>
<dbReference type="PANTHER" id="PTHR34997">
    <property type="entry name" value="AM15"/>
    <property type="match status" value="1"/>
</dbReference>
<feature type="domain" description="LysM" evidence="6">
    <location>
        <begin position="82"/>
        <end position="129"/>
    </location>
</feature>
<keyword evidence="8" id="KW-1185">Reference proteome</keyword>
<keyword evidence="2" id="KW-0732">Signal</keyword>
<feature type="region of interest" description="Disordered" evidence="5">
    <location>
        <begin position="45"/>
        <end position="68"/>
    </location>
</feature>
<dbReference type="InterPro" id="IPR036779">
    <property type="entry name" value="LysM_dom_sf"/>
</dbReference>
<evidence type="ECO:0000256" key="1">
    <source>
        <dbReference type="ARBA" id="ARBA00022669"/>
    </source>
</evidence>
<name>A0AA37PGW7_9PEZI</name>